<evidence type="ECO:0000313" key="4">
    <source>
        <dbReference type="EMBL" id="ARP99977.1"/>
    </source>
</evidence>
<dbReference type="Proteomes" id="UP000194137">
    <property type="component" value="Chromosome"/>
</dbReference>
<keyword evidence="2" id="KW-1133">Transmembrane helix</keyword>
<keyword evidence="3" id="KW-0472">Membrane</keyword>
<dbReference type="GO" id="GO:0022857">
    <property type="term" value="F:transmembrane transporter activity"/>
    <property type="evidence" value="ECO:0007669"/>
    <property type="project" value="InterPro"/>
</dbReference>
<proteinExistence type="predicted"/>
<dbReference type="PROSITE" id="PS50850">
    <property type="entry name" value="MFS"/>
    <property type="match status" value="1"/>
</dbReference>
<protein>
    <submittedName>
        <fullName evidence="4">MFS transporter</fullName>
    </submittedName>
</protein>
<accession>A0A1W6ZRT4</accession>
<dbReference type="InterPro" id="IPR036259">
    <property type="entry name" value="MFS_trans_sf"/>
</dbReference>
<evidence type="ECO:0000256" key="1">
    <source>
        <dbReference type="ARBA" id="ARBA00022692"/>
    </source>
</evidence>
<dbReference type="STRING" id="1235591.CAK95_13445"/>
<organism evidence="4 5">
    <name type="scientific">Pseudorhodoplanes sinuspersici</name>
    <dbReference type="NCBI Taxonomy" id="1235591"/>
    <lineage>
        <taxon>Bacteria</taxon>
        <taxon>Pseudomonadati</taxon>
        <taxon>Pseudomonadota</taxon>
        <taxon>Alphaproteobacteria</taxon>
        <taxon>Hyphomicrobiales</taxon>
        <taxon>Pseudorhodoplanes</taxon>
    </lineage>
</organism>
<dbReference type="GO" id="GO:0005886">
    <property type="term" value="C:plasma membrane"/>
    <property type="evidence" value="ECO:0007669"/>
    <property type="project" value="TreeGrafter"/>
</dbReference>
<gene>
    <name evidence="4" type="ORF">CAK95_13445</name>
</gene>
<dbReference type="PANTHER" id="PTHR43129">
    <property type="entry name" value="FOSMIDOMYCIN RESISTANCE PROTEIN"/>
    <property type="match status" value="1"/>
</dbReference>
<dbReference type="AlphaFoldDB" id="A0A1W6ZRT4"/>
<dbReference type="EMBL" id="CP021112">
    <property type="protein sequence ID" value="ARP99977.1"/>
    <property type="molecule type" value="Genomic_DNA"/>
</dbReference>
<dbReference type="Pfam" id="PF07690">
    <property type="entry name" value="MFS_1"/>
    <property type="match status" value="2"/>
</dbReference>
<dbReference type="InterPro" id="IPR011701">
    <property type="entry name" value="MFS"/>
</dbReference>
<reference evidence="4 5" key="1">
    <citation type="submission" date="2017-05" db="EMBL/GenBank/DDBJ databases">
        <title>Full genome sequence of Pseudorhodoplanes sinuspersici.</title>
        <authorList>
            <person name="Dastgheib S.M.M."/>
            <person name="Shavandi M."/>
            <person name="Tirandaz H."/>
        </authorList>
    </citation>
    <scope>NUCLEOTIDE SEQUENCE [LARGE SCALE GENOMIC DNA]</scope>
    <source>
        <strain evidence="4 5">RIPI110</strain>
    </source>
</reference>
<dbReference type="Gene3D" id="1.20.1250.20">
    <property type="entry name" value="MFS general substrate transporter like domains"/>
    <property type="match status" value="1"/>
</dbReference>
<dbReference type="RefSeq" id="WP_086088380.1">
    <property type="nucleotide sequence ID" value="NZ_CP021112.1"/>
</dbReference>
<evidence type="ECO:0000256" key="2">
    <source>
        <dbReference type="ARBA" id="ARBA00022989"/>
    </source>
</evidence>
<dbReference type="KEGG" id="psin:CAK95_13445"/>
<sequence length="403" mass="41509">MTVLADTNATKRDERRAMSVASGAHALHDGYTDLIYVMLPIWQAEFALSYAAVGLLRGLFTGTMASLQIPAGHLSERYGAAAILAGGTALAGFGYCLAGLSGGFSMLLIALFVGGLGASAQHPIASALVAHAFSGPRSLKALGGYNFAGDIGKMTVPAFASLMLVAMPWRPALIILGAAGFLAALLILLLTPRFTQAITTSAPKTEVATKVPRIRHYAFPTLLSIGIIDSATRMGFLTFLPFILTAKGANLPTIGIALTLVFAGGAVGKLVCAFIGARIGVIGTVFLTEIMTLVLILLILPTSLETALIILPILGIALNGTSSVLYGSVPDLVEPEKRTRAFGIFYTGTIGAGAIAPILYGVVSDATGLTGGVIVVAALVILTLPLAFALRPAFAQLQSPSAD</sequence>
<keyword evidence="1" id="KW-0812">Transmembrane</keyword>
<dbReference type="InterPro" id="IPR020846">
    <property type="entry name" value="MFS_dom"/>
</dbReference>
<evidence type="ECO:0000256" key="3">
    <source>
        <dbReference type="ARBA" id="ARBA00023136"/>
    </source>
</evidence>
<keyword evidence="5" id="KW-1185">Reference proteome</keyword>
<dbReference type="OrthoDB" id="8894129at2"/>
<evidence type="ECO:0000313" key="5">
    <source>
        <dbReference type="Proteomes" id="UP000194137"/>
    </source>
</evidence>
<dbReference type="SUPFAM" id="SSF103473">
    <property type="entry name" value="MFS general substrate transporter"/>
    <property type="match status" value="1"/>
</dbReference>
<name>A0A1W6ZRT4_9HYPH</name>
<dbReference type="PANTHER" id="PTHR43129:SF1">
    <property type="entry name" value="FOSMIDOMYCIN RESISTANCE PROTEIN"/>
    <property type="match status" value="1"/>
</dbReference>